<sequence>MQDCNEINTNAFIYAKRREGGLQLDGYNEELHLAFEFSGNQHFQIIPFFHPQGQINLDSQIQRDWKKRALCFKEGIILITIPYCVIDLLTFIKSALIAFGYLPRPTGEASVNFSQQQFSEFYEGLDFILDLISYVVRKDHFPIHQETCRYIFEELLYKKFSSRKPKFLGGLQLDGYNEELHLAFEFSGNQHFQIIPFFHPQGQINLDSQIQRDWKKRALCFKEGIILITIPYCVIDLLTFIKSALIAFGYLPRPTGEASVNFSQQQFSEFYEGLDFILDLISYVVRKDHFPIHQE</sequence>
<comment type="caution">
    <text evidence="2">The sequence shown here is derived from an EMBL/GenBank/DDBJ whole genome shotgun (WGS) entry which is preliminary data.</text>
</comment>
<keyword evidence="1" id="KW-0812">Transmembrane</keyword>
<dbReference type="OrthoDB" id="2310771at2759"/>
<keyword evidence="1" id="KW-1133">Transmembrane helix</keyword>
<keyword evidence="3" id="KW-1185">Reference proteome</keyword>
<reference evidence="2 3" key="1">
    <citation type="submission" date="2018-08" db="EMBL/GenBank/DDBJ databases">
        <title>Genome and evolution of the arbuscular mycorrhizal fungus Diversispora epigaea (formerly Glomus versiforme) and its bacterial endosymbionts.</title>
        <authorList>
            <person name="Sun X."/>
            <person name="Fei Z."/>
            <person name="Harrison M."/>
        </authorList>
    </citation>
    <scope>NUCLEOTIDE SEQUENCE [LARGE SCALE GENOMIC DNA]</scope>
    <source>
        <strain evidence="2 3">IT104</strain>
    </source>
</reference>
<proteinExistence type="predicted"/>
<accession>A0A397GSY7</accession>
<keyword evidence="1" id="KW-0472">Membrane</keyword>
<dbReference type="EMBL" id="PQFF01000402">
    <property type="protein sequence ID" value="RHZ52556.1"/>
    <property type="molecule type" value="Genomic_DNA"/>
</dbReference>
<feature type="transmembrane region" description="Helical" evidence="1">
    <location>
        <begin position="76"/>
        <end position="102"/>
    </location>
</feature>
<organism evidence="2 3">
    <name type="scientific">Diversispora epigaea</name>
    <dbReference type="NCBI Taxonomy" id="1348612"/>
    <lineage>
        <taxon>Eukaryota</taxon>
        <taxon>Fungi</taxon>
        <taxon>Fungi incertae sedis</taxon>
        <taxon>Mucoromycota</taxon>
        <taxon>Glomeromycotina</taxon>
        <taxon>Glomeromycetes</taxon>
        <taxon>Diversisporales</taxon>
        <taxon>Diversisporaceae</taxon>
        <taxon>Diversispora</taxon>
    </lineage>
</organism>
<gene>
    <name evidence="2" type="ORF">Glove_460g22</name>
</gene>
<evidence type="ECO:0000313" key="3">
    <source>
        <dbReference type="Proteomes" id="UP000266861"/>
    </source>
</evidence>
<evidence type="ECO:0000256" key="1">
    <source>
        <dbReference type="SAM" id="Phobius"/>
    </source>
</evidence>
<protein>
    <submittedName>
        <fullName evidence="2">Uncharacterized protein</fullName>
    </submittedName>
</protein>
<name>A0A397GSY7_9GLOM</name>
<evidence type="ECO:0000313" key="2">
    <source>
        <dbReference type="EMBL" id="RHZ52556.1"/>
    </source>
</evidence>
<dbReference type="Proteomes" id="UP000266861">
    <property type="component" value="Unassembled WGS sequence"/>
</dbReference>
<dbReference type="AlphaFoldDB" id="A0A397GSY7"/>